<dbReference type="Pfam" id="PF09551">
    <property type="entry name" value="Spore_II_R"/>
    <property type="match status" value="1"/>
</dbReference>
<name>A0A927H5E1_9BACL</name>
<keyword evidence="3" id="KW-1185">Reference proteome</keyword>
<protein>
    <submittedName>
        <fullName evidence="2">Stage II sporulation protein R</fullName>
    </submittedName>
</protein>
<dbReference type="AlphaFoldDB" id="A0A927H5E1"/>
<accession>A0A927H5E1</accession>
<keyword evidence="1" id="KW-0472">Membrane</keyword>
<keyword evidence="1" id="KW-0812">Transmembrane</keyword>
<feature type="transmembrane region" description="Helical" evidence="1">
    <location>
        <begin position="27"/>
        <end position="44"/>
    </location>
</feature>
<reference evidence="2" key="1">
    <citation type="submission" date="2020-09" db="EMBL/GenBank/DDBJ databases">
        <title>A novel bacterium of genus Paenibacillus, isolated from South China Sea.</title>
        <authorList>
            <person name="Huang H."/>
            <person name="Mo K."/>
            <person name="Hu Y."/>
        </authorList>
    </citation>
    <scope>NUCLEOTIDE SEQUENCE</scope>
    <source>
        <strain evidence="2">IB182493</strain>
    </source>
</reference>
<dbReference type="RefSeq" id="WP_190859540.1">
    <property type="nucleotide sequence ID" value="NZ_JACXIY010000009.1"/>
</dbReference>
<proteinExistence type="predicted"/>
<evidence type="ECO:0000313" key="2">
    <source>
        <dbReference type="EMBL" id="MBD2868322.1"/>
    </source>
</evidence>
<comment type="caution">
    <text evidence="2">The sequence shown here is derived from an EMBL/GenBank/DDBJ whole genome shotgun (WGS) entry which is preliminary data.</text>
</comment>
<organism evidence="2 3">
    <name type="scientific">Paenibacillus arenilitoris</name>
    <dbReference type="NCBI Taxonomy" id="2772299"/>
    <lineage>
        <taxon>Bacteria</taxon>
        <taxon>Bacillati</taxon>
        <taxon>Bacillota</taxon>
        <taxon>Bacilli</taxon>
        <taxon>Bacillales</taxon>
        <taxon>Paenibacillaceae</taxon>
        <taxon>Paenibacillus</taxon>
    </lineage>
</organism>
<sequence length="248" mass="27385">MSSYYSYKTHSLSQKRFGPYKFPYRKSYGYIVFVLIVLIMSWEAQQMDAAVAGGQIPQEAIRLRILANSDRPADQVVKRLVRDEIVKAMNGWATGPQTIEEARRTIMANMPEIERITEAVLRSRGYDYGSSAELGIVPFPTKMYGNKVYPAGDYEALRITLGAGEGQNWWCVLFPPLCFIDAASGEAAAADEAAAGTETASAAPAKAGELQASAEKAEAPEEASAPEVKFFLWEMIKSFVEWIKSLFA</sequence>
<dbReference type="Proteomes" id="UP000632125">
    <property type="component" value="Unassembled WGS sequence"/>
</dbReference>
<dbReference type="NCBIfam" id="TIGR02837">
    <property type="entry name" value="spore_II_R"/>
    <property type="match status" value="1"/>
</dbReference>
<keyword evidence="1" id="KW-1133">Transmembrane helix</keyword>
<gene>
    <name evidence="2" type="primary">spoIIR</name>
    <name evidence="2" type="ORF">IDH41_07030</name>
</gene>
<dbReference type="EMBL" id="JACXIY010000009">
    <property type="protein sequence ID" value="MBD2868322.1"/>
    <property type="molecule type" value="Genomic_DNA"/>
</dbReference>
<evidence type="ECO:0000256" key="1">
    <source>
        <dbReference type="SAM" id="Phobius"/>
    </source>
</evidence>
<evidence type="ECO:0000313" key="3">
    <source>
        <dbReference type="Proteomes" id="UP000632125"/>
    </source>
</evidence>
<dbReference type="InterPro" id="IPR014202">
    <property type="entry name" value="Spore_II_R"/>
</dbReference>